<dbReference type="AlphaFoldDB" id="A0A1I7TB09"/>
<evidence type="ECO:0000313" key="2">
    <source>
        <dbReference type="Proteomes" id="UP000095282"/>
    </source>
</evidence>
<accession>A0A1I7TB09</accession>
<dbReference type="eggNOG" id="ENOG502THJ3">
    <property type="taxonomic scope" value="Eukaryota"/>
</dbReference>
<evidence type="ECO:0000256" key="1">
    <source>
        <dbReference type="SAM" id="MobiDB-lite"/>
    </source>
</evidence>
<reference evidence="3" key="1">
    <citation type="submission" date="2016-11" db="UniProtKB">
        <authorList>
            <consortium name="WormBaseParasite"/>
        </authorList>
    </citation>
    <scope>IDENTIFICATION</scope>
</reference>
<protein>
    <submittedName>
        <fullName evidence="3">Vacuolar protein sorting-associated protein 51 homolog</fullName>
    </submittedName>
</protein>
<sequence>MDDVSIVQIEDLQEDLQEFLFRAQRRSYRQNLKKVKEYVSKLKSERSIYNRVPLDGVAVLSINEARDKTFDLIKRLMKLVMCQEVLVTLRDYLKVCNHLEVRLQSLIYHIAQCPQYDLEIIDINTQLDSMETIVSQLESEYRNDEEGNEKLLETCGLLQFVDNTGEEKEEGNENKEEETNQEEDDDFQDAQDNTP</sequence>
<keyword evidence="2" id="KW-1185">Reference proteome</keyword>
<name>A0A1I7TB09_9PELO</name>
<feature type="compositionally biased region" description="Acidic residues" evidence="1">
    <location>
        <begin position="179"/>
        <end position="189"/>
    </location>
</feature>
<evidence type="ECO:0000313" key="3">
    <source>
        <dbReference type="WBParaSite" id="Csp11.Scaffold567.g4177.t1"/>
    </source>
</evidence>
<dbReference type="Proteomes" id="UP000095282">
    <property type="component" value="Unplaced"/>
</dbReference>
<organism evidence="2 3">
    <name type="scientific">Caenorhabditis tropicalis</name>
    <dbReference type="NCBI Taxonomy" id="1561998"/>
    <lineage>
        <taxon>Eukaryota</taxon>
        <taxon>Metazoa</taxon>
        <taxon>Ecdysozoa</taxon>
        <taxon>Nematoda</taxon>
        <taxon>Chromadorea</taxon>
        <taxon>Rhabditida</taxon>
        <taxon>Rhabditina</taxon>
        <taxon>Rhabditomorpha</taxon>
        <taxon>Rhabditoidea</taxon>
        <taxon>Rhabditidae</taxon>
        <taxon>Peloderinae</taxon>
        <taxon>Caenorhabditis</taxon>
    </lineage>
</organism>
<dbReference type="WBParaSite" id="Csp11.Scaffold567.g4177.t1">
    <property type="protein sequence ID" value="Csp11.Scaffold567.g4177.t1"/>
    <property type="gene ID" value="Csp11.Scaffold567.g4177"/>
</dbReference>
<proteinExistence type="predicted"/>
<feature type="region of interest" description="Disordered" evidence="1">
    <location>
        <begin position="162"/>
        <end position="195"/>
    </location>
</feature>